<feature type="transmembrane region" description="Helical" evidence="1">
    <location>
        <begin position="124"/>
        <end position="147"/>
    </location>
</feature>
<dbReference type="AlphaFoldDB" id="A0A8T0E4E3"/>
<feature type="transmembrane region" description="Helical" evidence="1">
    <location>
        <begin position="62"/>
        <end position="83"/>
    </location>
</feature>
<keyword evidence="1" id="KW-0472">Membrane</keyword>
<keyword evidence="1" id="KW-0812">Transmembrane</keyword>
<protein>
    <submittedName>
        <fullName evidence="2">Uncharacterized protein</fullName>
    </submittedName>
</protein>
<keyword evidence="1" id="KW-1133">Transmembrane helix</keyword>
<proteinExistence type="predicted"/>
<evidence type="ECO:0000313" key="3">
    <source>
        <dbReference type="Proteomes" id="UP000807504"/>
    </source>
</evidence>
<evidence type="ECO:0000313" key="2">
    <source>
        <dbReference type="EMBL" id="KAF8764124.1"/>
    </source>
</evidence>
<evidence type="ECO:0000256" key="1">
    <source>
        <dbReference type="SAM" id="Phobius"/>
    </source>
</evidence>
<dbReference type="PANTHER" id="PTHR19346">
    <property type="entry name" value="SUGAR PHOSPHATE TRANSPORTER DOMAIN-CONTAINING PROTEIN"/>
    <property type="match status" value="1"/>
</dbReference>
<dbReference type="InterPro" id="IPR026505">
    <property type="entry name" value="Solute_c_fam_35_mem_F3/F4"/>
</dbReference>
<name>A0A8T0E4E3_ARGBR</name>
<reference evidence="2" key="2">
    <citation type="submission" date="2020-06" db="EMBL/GenBank/DDBJ databases">
        <authorList>
            <person name="Sheffer M."/>
        </authorList>
    </citation>
    <scope>NUCLEOTIDE SEQUENCE</scope>
</reference>
<dbReference type="EMBL" id="JABXBU010002231">
    <property type="protein sequence ID" value="KAF8764124.1"/>
    <property type="molecule type" value="Genomic_DNA"/>
</dbReference>
<dbReference type="Proteomes" id="UP000807504">
    <property type="component" value="Unassembled WGS sequence"/>
</dbReference>
<gene>
    <name evidence="2" type="ORF">HNY73_022238</name>
</gene>
<organism evidence="2 3">
    <name type="scientific">Argiope bruennichi</name>
    <name type="common">Wasp spider</name>
    <name type="synonym">Aranea bruennichi</name>
    <dbReference type="NCBI Taxonomy" id="94029"/>
    <lineage>
        <taxon>Eukaryota</taxon>
        <taxon>Metazoa</taxon>
        <taxon>Ecdysozoa</taxon>
        <taxon>Arthropoda</taxon>
        <taxon>Chelicerata</taxon>
        <taxon>Arachnida</taxon>
        <taxon>Araneae</taxon>
        <taxon>Araneomorphae</taxon>
        <taxon>Entelegynae</taxon>
        <taxon>Araneoidea</taxon>
        <taxon>Araneidae</taxon>
        <taxon>Argiope</taxon>
    </lineage>
</organism>
<reference evidence="2" key="1">
    <citation type="journal article" date="2020" name="bioRxiv">
        <title>Chromosome-level reference genome of the European wasp spider Argiope bruennichi: a resource for studies on range expansion and evolutionary adaptation.</title>
        <authorList>
            <person name="Sheffer M.M."/>
            <person name="Hoppe A."/>
            <person name="Krehenwinkel H."/>
            <person name="Uhl G."/>
            <person name="Kuss A.W."/>
            <person name="Jensen L."/>
            <person name="Jensen C."/>
            <person name="Gillespie R.G."/>
            <person name="Hoff K.J."/>
            <person name="Prost S."/>
        </authorList>
    </citation>
    <scope>NUCLEOTIDE SEQUENCE</scope>
</reference>
<dbReference type="PANTHER" id="PTHR19346:SF4">
    <property type="entry name" value="SUGAR PHOSPHATE TRANSPORTER DOMAIN-CONTAINING PROTEIN"/>
    <property type="match status" value="1"/>
</dbReference>
<sequence>MVLSVVYDFICDMLPTGLGFANWEIVDAMLDRRDPQRESQPYVQVTRRTCFTEHRKRMSCGLFLTSFIAVAWVGGTHLLRALYVDYSQAMAANALKLNLTAMRNLEHGENRVAVLFPLFNAPFFTTWFCTSLNFLFFPIYMISRFCAPASEKTPMRKEIE</sequence>
<accession>A0A8T0E4E3</accession>
<keyword evidence="3" id="KW-1185">Reference proteome</keyword>
<comment type="caution">
    <text evidence="2">The sequence shown here is derived from an EMBL/GenBank/DDBJ whole genome shotgun (WGS) entry which is preliminary data.</text>
</comment>